<name>A0A0F9K889_9ZZZZ</name>
<sequence>MEEKLKESEEKYREAFERTEIYKDLFAHDISN</sequence>
<proteinExistence type="predicted"/>
<protein>
    <submittedName>
        <fullName evidence="1">Uncharacterized protein</fullName>
    </submittedName>
</protein>
<organism evidence="1">
    <name type="scientific">marine sediment metagenome</name>
    <dbReference type="NCBI Taxonomy" id="412755"/>
    <lineage>
        <taxon>unclassified sequences</taxon>
        <taxon>metagenomes</taxon>
        <taxon>ecological metagenomes</taxon>
    </lineage>
</organism>
<feature type="non-terminal residue" evidence="1">
    <location>
        <position position="32"/>
    </location>
</feature>
<accession>A0A0F9K889</accession>
<dbReference type="EMBL" id="LAZR01008530">
    <property type="protein sequence ID" value="KKM78178.1"/>
    <property type="molecule type" value="Genomic_DNA"/>
</dbReference>
<gene>
    <name evidence="1" type="ORF">LCGC14_1362520</name>
</gene>
<comment type="caution">
    <text evidence="1">The sequence shown here is derived from an EMBL/GenBank/DDBJ whole genome shotgun (WGS) entry which is preliminary data.</text>
</comment>
<reference evidence="1" key="1">
    <citation type="journal article" date="2015" name="Nature">
        <title>Complex archaea that bridge the gap between prokaryotes and eukaryotes.</title>
        <authorList>
            <person name="Spang A."/>
            <person name="Saw J.H."/>
            <person name="Jorgensen S.L."/>
            <person name="Zaremba-Niedzwiedzka K."/>
            <person name="Martijn J."/>
            <person name="Lind A.E."/>
            <person name="van Eijk R."/>
            <person name="Schleper C."/>
            <person name="Guy L."/>
            <person name="Ettema T.J."/>
        </authorList>
    </citation>
    <scope>NUCLEOTIDE SEQUENCE</scope>
</reference>
<evidence type="ECO:0000313" key="1">
    <source>
        <dbReference type="EMBL" id="KKM78178.1"/>
    </source>
</evidence>
<dbReference type="AlphaFoldDB" id="A0A0F9K889"/>